<dbReference type="OrthoDB" id="1655142at2"/>
<name>A0A1I0D7W1_9FIRM</name>
<keyword evidence="2" id="KW-1185">Reference proteome</keyword>
<dbReference type="InterPro" id="IPR048135">
    <property type="entry name" value="VapD-like"/>
</dbReference>
<proteinExistence type="predicted"/>
<dbReference type="GeneID" id="78287784"/>
<evidence type="ECO:0000313" key="1">
    <source>
        <dbReference type="EMBL" id="SET28351.1"/>
    </source>
</evidence>
<dbReference type="Gene3D" id="3.30.70.240">
    <property type="match status" value="1"/>
</dbReference>
<dbReference type="RefSeq" id="WP_092352649.1">
    <property type="nucleotide sequence ID" value="NZ_CAOJGJ010000011.1"/>
</dbReference>
<dbReference type="AlphaFoldDB" id="A0A1I0D7W1"/>
<dbReference type="NCBIfam" id="NF041506">
    <property type="entry name" value="VapD"/>
    <property type="match status" value="1"/>
</dbReference>
<protein>
    <submittedName>
        <fullName evidence="1">Virulence-associated protein VapD</fullName>
    </submittedName>
</protein>
<organism evidence="1 2">
    <name type="scientific">Thomasclavelia cocleata</name>
    <dbReference type="NCBI Taxonomy" id="69824"/>
    <lineage>
        <taxon>Bacteria</taxon>
        <taxon>Bacillati</taxon>
        <taxon>Bacillota</taxon>
        <taxon>Erysipelotrichia</taxon>
        <taxon>Erysipelotrichales</taxon>
        <taxon>Coprobacillaceae</taxon>
        <taxon>Thomasclavelia</taxon>
    </lineage>
</organism>
<sequence>MPTIHGRKAVNFDLNDNLLKQYYPSKSYKNAWRDIKMYLINNQFEHRQYSGYVSNSAMSMAEAGNIIGKMSRKWTWLSKSVMQFDVTNVGQEYSLIPKIKQESGLIKDELI</sequence>
<gene>
    <name evidence="1" type="ORF">SAMN04489758_10561</name>
</gene>
<dbReference type="Proteomes" id="UP000198558">
    <property type="component" value="Unassembled WGS sequence"/>
</dbReference>
<evidence type="ECO:0000313" key="2">
    <source>
        <dbReference type="Proteomes" id="UP000198558"/>
    </source>
</evidence>
<dbReference type="EMBL" id="FOIN01000005">
    <property type="protein sequence ID" value="SET28351.1"/>
    <property type="molecule type" value="Genomic_DNA"/>
</dbReference>
<reference evidence="2" key="1">
    <citation type="submission" date="2016-10" db="EMBL/GenBank/DDBJ databases">
        <authorList>
            <person name="Varghese N."/>
            <person name="Submissions S."/>
        </authorList>
    </citation>
    <scope>NUCLEOTIDE SEQUENCE [LARGE SCALE GENOMIC DNA]</scope>
    <source>
        <strain evidence="2">DSM 1551</strain>
    </source>
</reference>
<accession>A0A1I0D7W1</accession>